<accession>A0A8T0SLL7</accession>
<evidence type="ECO:0000313" key="1">
    <source>
        <dbReference type="EMBL" id="KAG2600392.1"/>
    </source>
</evidence>
<keyword evidence="2" id="KW-1185">Reference proteome</keyword>
<dbReference type="AlphaFoldDB" id="A0A8T0SLL7"/>
<evidence type="ECO:0000313" key="2">
    <source>
        <dbReference type="Proteomes" id="UP000823388"/>
    </source>
</evidence>
<organism evidence="1 2">
    <name type="scientific">Panicum virgatum</name>
    <name type="common">Blackwell switchgrass</name>
    <dbReference type="NCBI Taxonomy" id="38727"/>
    <lineage>
        <taxon>Eukaryota</taxon>
        <taxon>Viridiplantae</taxon>
        <taxon>Streptophyta</taxon>
        <taxon>Embryophyta</taxon>
        <taxon>Tracheophyta</taxon>
        <taxon>Spermatophyta</taxon>
        <taxon>Magnoliopsida</taxon>
        <taxon>Liliopsida</taxon>
        <taxon>Poales</taxon>
        <taxon>Poaceae</taxon>
        <taxon>PACMAD clade</taxon>
        <taxon>Panicoideae</taxon>
        <taxon>Panicodae</taxon>
        <taxon>Paniceae</taxon>
        <taxon>Panicinae</taxon>
        <taxon>Panicum</taxon>
        <taxon>Panicum sect. Hiantes</taxon>
    </lineage>
</organism>
<protein>
    <submittedName>
        <fullName evidence="1">Uncharacterized protein</fullName>
    </submittedName>
</protein>
<reference evidence="1" key="1">
    <citation type="submission" date="2020-05" db="EMBL/GenBank/DDBJ databases">
        <title>WGS assembly of Panicum virgatum.</title>
        <authorList>
            <person name="Lovell J.T."/>
            <person name="Jenkins J."/>
            <person name="Shu S."/>
            <person name="Juenger T.E."/>
            <person name="Schmutz J."/>
        </authorList>
    </citation>
    <scope>NUCLEOTIDE SEQUENCE</scope>
    <source>
        <strain evidence="1">AP13</strain>
    </source>
</reference>
<gene>
    <name evidence="1" type="ORF">PVAP13_5KG516700</name>
</gene>
<proteinExistence type="predicted"/>
<comment type="caution">
    <text evidence="1">The sequence shown here is derived from an EMBL/GenBank/DDBJ whole genome shotgun (WGS) entry which is preliminary data.</text>
</comment>
<sequence>MKLKFLLAVELNFTESVHQACTQIYPRKSHRSNPYVLMMGLKVSKNSSRGFQMSKQGTAITQSRRYSAEPGRRHEHCLHLLGSVGSALSAARLAQSVERKAVNLVVVGLSPTVGDFSFVLYFTLSFLEDCTFSFAEDTSTVYMLLKVHQAVAISSPSSSVGRAQGS</sequence>
<dbReference type="EMBL" id="CM029045">
    <property type="protein sequence ID" value="KAG2600392.1"/>
    <property type="molecule type" value="Genomic_DNA"/>
</dbReference>
<dbReference type="Proteomes" id="UP000823388">
    <property type="component" value="Chromosome 5K"/>
</dbReference>
<name>A0A8T0SLL7_PANVG</name>